<dbReference type="PANTHER" id="PTHR45348">
    <property type="entry name" value="HYPOTHETICAL OXIDOREDUCTASE (EUROFUNG)"/>
    <property type="match status" value="1"/>
</dbReference>
<comment type="caution">
    <text evidence="2">The sequence shown here is derived from an EMBL/GenBank/DDBJ whole genome shotgun (WGS) entry which is preliminary data.</text>
</comment>
<dbReference type="GO" id="GO:0016651">
    <property type="term" value="F:oxidoreductase activity, acting on NAD(P)H"/>
    <property type="evidence" value="ECO:0007669"/>
    <property type="project" value="InterPro"/>
</dbReference>
<gene>
    <name evidence="2" type="ORF">IEO21_08758</name>
</gene>
<dbReference type="InterPro" id="IPR020843">
    <property type="entry name" value="ER"/>
</dbReference>
<dbReference type="Gene3D" id="3.40.50.720">
    <property type="entry name" value="NAD(P)-binding Rossmann-like Domain"/>
    <property type="match status" value="1"/>
</dbReference>
<evidence type="ECO:0000313" key="2">
    <source>
        <dbReference type="EMBL" id="KAF9806269.1"/>
    </source>
</evidence>
<evidence type="ECO:0000259" key="1">
    <source>
        <dbReference type="SMART" id="SM00829"/>
    </source>
</evidence>
<organism evidence="2 3">
    <name type="scientific">Rhodonia placenta</name>
    <dbReference type="NCBI Taxonomy" id="104341"/>
    <lineage>
        <taxon>Eukaryota</taxon>
        <taxon>Fungi</taxon>
        <taxon>Dikarya</taxon>
        <taxon>Basidiomycota</taxon>
        <taxon>Agaricomycotina</taxon>
        <taxon>Agaricomycetes</taxon>
        <taxon>Polyporales</taxon>
        <taxon>Adustoporiaceae</taxon>
        <taxon>Rhodonia</taxon>
    </lineage>
</organism>
<dbReference type="EMBL" id="JADOXO010000340">
    <property type="protein sequence ID" value="KAF9806269.1"/>
    <property type="molecule type" value="Genomic_DNA"/>
</dbReference>
<dbReference type="InterPro" id="IPR036291">
    <property type="entry name" value="NAD(P)-bd_dom_sf"/>
</dbReference>
<dbReference type="InterPro" id="IPR013154">
    <property type="entry name" value="ADH-like_N"/>
</dbReference>
<dbReference type="InterPro" id="IPR047122">
    <property type="entry name" value="Trans-enoyl_RdTase-like"/>
</dbReference>
<evidence type="ECO:0000313" key="3">
    <source>
        <dbReference type="Proteomes" id="UP000639403"/>
    </source>
</evidence>
<dbReference type="InterPro" id="IPR013149">
    <property type="entry name" value="ADH-like_C"/>
</dbReference>
<dbReference type="Proteomes" id="UP000639403">
    <property type="component" value="Unassembled WGS sequence"/>
</dbReference>
<name>A0A8H7TYJ3_9APHY</name>
<dbReference type="AlphaFoldDB" id="A0A8H7TYJ3"/>
<dbReference type="SUPFAM" id="SSF51735">
    <property type="entry name" value="NAD(P)-binding Rossmann-fold domains"/>
    <property type="match status" value="1"/>
</dbReference>
<accession>A0A8H7TYJ3</accession>
<dbReference type="CDD" id="cd08249">
    <property type="entry name" value="enoyl_reductase_like"/>
    <property type="match status" value="1"/>
</dbReference>
<reference evidence="2" key="2">
    <citation type="journal article" name="Front. Microbiol.">
        <title>Degradative Capacity of Two Strains of Rhodonia placenta: From Phenotype to Genotype.</title>
        <authorList>
            <person name="Kolle M."/>
            <person name="Horta M.A.C."/>
            <person name="Nowrousian M."/>
            <person name="Ohm R.A."/>
            <person name="Benz J.P."/>
            <person name="Pilgard A."/>
        </authorList>
    </citation>
    <scope>NUCLEOTIDE SEQUENCE</scope>
    <source>
        <strain evidence="2">FPRL280</strain>
    </source>
</reference>
<reference evidence="2" key="1">
    <citation type="submission" date="2020-11" db="EMBL/GenBank/DDBJ databases">
        <authorList>
            <person name="Koelle M."/>
            <person name="Horta M.A.C."/>
            <person name="Nowrousian M."/>
            <person name="Ohm R.A."/>
            <person name="Benz P."/>
            <person name="Pilgard A."/>
        </authorList>
    </citation>
    <scope>NUCLEOTIDE SEQUENCE</scope>
    <source>
        <strain evidence="2">FPRL280</strain>
    </source>
</reference>
<dbReference type="SMART" id="SM00829">
    <property type="entry name" value="PKS_ER"/>
    <property type="match status" value="1"/>
</dbReference>
<feature type="domain" description="Enoyl reductase (ER)" evidence="1">
    <location>
        <begin position="14"/>
        <end position="330"/>
    </location>
</feature>
<dbReference type="InterPro" id="IPR011032">
    <property type="entry name" value="GroES-like_sf"/>
</dbReference>
<proteinExistence type="predicted"/>
<dbReference type="Gene3D" id="3.90.180.10">
    <property type="entry name" value="Medium-chain alcohol dehydrogenases, catalytic domain"/>
    <property type="match status" value="1"/>
</dbReference>
<sequence>MAQQKAVVLPKAKGDWLVDSVPVYTPGPGEILIKIHASALNPVDWKIQAYDFFIDKFPAVLGTDIAGTVEALGEGVTGFAKGDRVLTQGVINENAHAGFQQYTLSYADVTAKSPHPSRTHQIPSNISFDQASTVPLGLATAVVGLYGGGISLTPPWADGGAGKYAGKPIVVFAGASSVGQYAIQVAKLSGFSPIITTASPHNAAYLQGLGATHVLDRALSGDALRAAVKQITSAPIEFAYDAVSGADTQNVGYELLAPGGAIVIVLANAVPEAKQTKDRKIEHVFGNVNAPQNRALGRSLYAKLTGLLETGALKPNRVEVLPNGLQGIILGLAKLKAGVSNVKLVGRPQETA</sequence>
<dbReference type="PANTHER" id="PTHR45348:SF2">
    <property type="entry name" value="ZINC-TYPE ALCOHOL DEHYDROGENASE-LIKE PROTEIN C2E1P3.01"/>
    <property type="match status" value="1"/>
</dbReference>
<dbReference type="SUPFAM" id="SSF50129">
    <property type="entry name" value="GroES-like"/>
    <property type="match status" value="1"/>
</dbReference>
<protein>
    <recommendedName>
        <fullName evidence="1">Enoyl reductase (ER) domain-containing protein</fullName>
    </recommendedName>
</protein>
<dbReference type="Pfam" id="PF00107">
    <property type="entry name" value="ADH_zinc_N"/>
    <property type="match status" value="1"/>
</dbReference>
<dbReference type="Pfam" id="PF08240">
    <property type="entry name" value="ADH_N"/>
    <property type="match status" value="1"/>
</dbReference>